<evidence type="ECO:0000313" key="2">
    <source>
        <dbReference type="Proteomes" id="UP000016933"/>
    </source>
</evidence>
<sequence length="305" mass="34222">MIPQVLMHFIQEAVLINVHISPQSALERCILHAVVKDGSTYDSRQVRSGCLSSIHQVRSGYTYCIERAAHNFLYWASLPYSCSHITGVLRYGTTHDQCAGTLPYPLLRWLSSHQSTIRQIALSPSNDSTRGYSRTMHGYMPAPVLCMACTLIVAILEPKCLLVDTSPFSASLSSALTHMGHCHGSSNDHTLVERGPLDQILDRDYSKACGKGEKLWKEMMSAAPEQASGDRINAELLKDESWAWQAGEQPKEDDLKDVHRDYSKALEVMNIQLPSKNTKIYFIKNKVRAFFWLSTNISLTRTVGY</sequence>
<reference evidence="2" key="1">
    <citation type="journal article" date="2012" name="PLoS Genet.">
        <title>The genomes of the fungal plant pathogens Cladosporium fulvum and Dothistroma septosporum reveal adaptation to different hosts and lifestyles but also signatures of common ancestry.</title>
        <authorList>
            <person name="de Wit P.J.G.M."/>
            <person name="van der Burgt A."/>
            <person name="Oekmen B."/>
            <person name="Stergiopoulos I."/>
            <person name="Abd-Elsalam K.A."/>
            <person name="Aerts A.L."/>
            <person name="Bahkali A.H."/>
            <person name="Beenen H.G."/>
            <person name="Chettri P."/>
            <person name="Cox M.P."/>
            <person name="Datema E."/>
            <person name="de Vries R.P."/>
            <person name="Dhillon B."/>
            <person name="Ganley A.R."/>
            <person name="Griffiths S.A."/>
            <person name="Guo Y."/>
            <person name="Hamelin R.C."/>
            <person name="Henrissat B."/>
            <person name="Kabir M.S."/>
            <person name="Jashni M.K."/>
            <person name="Kema G."/>
            <person name="Klaubauf S."/>
            <person name="Lapidus A."/>
            <person name="Levasseur A."/>
            <person name="Lindquist E."/>
            <person name="Mehrabi R."/>
            <person name="Ohm R.A."/>
            <person name="Owen T.J."/>
            <person name="Salamov A."/>
            <person name="Schwelm A."/>
            <person name="Schijlen E."/>
            <person name="Sun H."/>
            <person name="van den Burg H.A."/>
            <person name="van Ham R.C.H.J."/>
            <person name="Zhang S."/>
            <person name="Goodwin S.B."/>
            <person name="Grigoriev I.V."/>
            <person name="Collemare J."/>
            <person name="Bradshaw R.E."/>
        </authorList>
    </citation>
    <scope>NUCLEOTIDE SEQUENCE [LARGE SCALE GENOMIC DNA]</scope>
    <source>
        <strain evidence="2">NZE10 / CBS 128990</strain>
    </source>
</reference>
<accession>M2Y0P2</accession>
<protein>
    <submittedName>
        <fullName evidence="1">Uncharacterized protein</fullName>
    </submittedName>
</protein>
<evidence type="ECO:0000313" key="1">
    <source>
        <dbReference type="EMBL" id="EME38869.1"/>
    </source>
</evidence>
<organism evidence="1 2">
    <name type="scientific">Dothistroma septosporum (strain NZE10 / CBS 128990)</name>
    <name type="common">Red band needle blight fungus</name>
    <name type="synonym">Mycosphaerella pini</name>
    <dbReference type="NCBI Taxonomy" id="675120"/>
    <lineage>
        <taxon>Eukaryota</taxon>
        <taxon>Fungi</taxon>
        <taxon>Dikarya</taxon>
        <taxon>Ascomycota</taxon>
        <taxon>Pezizomycotina</taxon>
        <taxon>Dothideomycetes</taxon>
        <taxon>Dothideomycetidae</taxon>
        <taxon>Mycosphaerellales</taxon>
        <taxon>Mycosphaerellaceae</taxon>
        <taxon>Dothistroma</taxon>
    </lineage>
</organism>
<gene>
    <name evidence="1" type="ORF">DOTSEDRAFT_139702</name>
</gene>
<dbReference type="HOGENOM" id="CLU_912233_0_0_1"/>
<dbReference type="EMBL" id="KB446546">
    <property type="protein sequence ID" value="EME38869.1"/>
    <property type="molecule type" value="Genomic_DNA"/>
</dbReference>
<dbReference type="Proteomes" id="UP000016933">
    <property type="component" value="Unassembled WGS sequence"/>
</dbReference>
<dbReference type="AlphaFoldDB" id="M2Y0P2"/>
<keyword evidence="2" id="KW-1185">Reference proteome</keyword>
<reference evidence="1 2" key="2">
    <citation type="journal article" date="2012" name="PLoS Pathog.">
        <title>Diverse lifestyles and strategies of plant pathogenesis encoded in the genomes of eighteen Dothideomycetes fungi.</title>
        <authorList>
            <person name="Ohm R.A."/>
            <person name="Feau N."/>
            <person name="Henrissat B."/>
            <person name="Schoch C.L."/>
            <person name="Horwitz B.A."/>
            <person name="Barry K.W."/>
            <person name="Condon B.J."/>
            <person name="Copeland A.C."/>
            <person name="Dhillon B."/>
            <person name="Glaser F."/>
            <person name="Hesse C.N."/>
            <person name="Kosti I."/>
            <person name="LaButti K."/>
            <person name="Lindquist E.A."/>
            <person name="Lucas S."/>
            <person name="Salamov A.A."/>
            <person name="Bradshaw R.E."/>
            <person name="Ciuffetti L."/>
            <person name="Hamelin R.C."/>
            <person name="Kema G.H.J."/>
            <person name="Lawrence C."/>
            <person name="Scott J.A."/>
            <person name="Spatafora J.W."/>
            <person name="Turgeon B.G."/>
            <person name="de Wit P.J.G.M."/>
            <person name="Zhong S."/>
            <person name="Goodwin S.B."/>
            <person name="Grigoriev I.V."/>
        </authorList>
    </citation>
    <scope>NUCLEOTIDE SEQUENCE [LARGE SCALE GENOMIC DNA]</scope>
    <source>
        <strain evidence="2">NZE10 / CBS 128990</strain>
    </source>
</reference>
<proteinExistence type="predicted"/>
<name>M2Y0P2_DOTSN</name>